<comment type="caution">
    <text evidence="1">The sequence shown here is derived from an EMBL/GenBank/DDBJ whole genome shotgun (WGS) entry which is preliminary data.</text>
</comment>
<dbReference type="EMBL" id="CAJJDO010000139">
    <property type="protein sequence ID" value="CAD8205043.1"/>
    <property type="molecule type" value="Genomic_DNA"/>
</dbReference>
<dbReference type="AlphaFoldDB" id="A0A8S1XVE9"/>
<evidence type="ECO:0000313" key="2">
    <source>
        <dbReference type="Proteomes" id="UP000689195"/>
    </source>
</evidence>
<evidence type="ECO:0000313" key="1">
    <source>
        <dbReference type="EMBL" id="CAD8205043.1"/>
    </source>
</evidence>
<organism evidence="1 2">
    <name type="scientific">Paramecium pentaurelia</name>
    <dbReference type="NCBI Taxonomy" id="43138"/>
    <lineage>
        <taxon>Eukaryota</taxon>
        <taxon>Sar</taxon>
        <taxon>Alveolata</taxon>
        <taxon>Ciliophora</taxon>
        <taxon>Intramacronucleata</taxon>
        <taxon>Oligohymenophorea</taxon>
        <taxon>Peniculida</taxon>
        <taxon>Parameciidae</taxon>
        <taxon>Paramecium</taxon>
    </lineage>
</organism>
<proteinExistence type="predicted"/>
<sequence length="251" mass="29326">MDILICSSSLYNAQQSNSSIRIQTLRTNLRSNSLHLRNIKGIIKDCQKTHTRRKSCYCTECGCLGKFQFENMNTRKELCNNQKGQVGNTESTLTLTLTKQEVFFQRKRTTKKTDRIKTIIESSTTGDKIDEQKTQYFNFNLQSKSSLLYNIIGKREQQIKQINKISRPQCLNKLEQRMRCLIPMTQKHIQLPILTQCCCSRIKTENQSYHNQPQSPSNRTISKSNYKNSPYYQTYGSILTPQVKFRNNRKK</sequence>
<name>A0A8S1XVE9_9CILI</name>
<protein>
    <submittedName>
        <fullName evidence="1">Uncharacterized protein</fullName>
    </submittedName>
</protein>
<gene>
    <name evidence="1" type="ORF">PPENT_87.1.T1390108</name>
</gene>
<reference evidence="1" key="1">
    <citation type="submission" date="2021-01" db="EMBL/GenBank/DDBJ databases">
        <authorList>
            <consortium name="Genoscope - CEA"/>
            <person name="William W."/>
        </authorList>
    </citation>
    <scope>NUCLEOTIDE SEQUENCE</scope>
</reference>
<keyword evidence="2" id="KW-1185">Reference proteome</keyword>
<accession>A0A8S1XVE9</accession>
<dbReference type="Proteomes" id="UP000689195">
    <property type="component" value="Unassembled WGS sequence"/>
</dbReference>
<dbReference type="OrthoDB" id="308930at2759"/>